<dbReference type="KEGG" id="pyg:AWM70_04150"/>
<dbReference type="OrthoDB" id="2381697at2"/>
<sequence>MGKEPNAEFFIEKLQAAKVTFERALDCKHTEFDDLYPYMLEHPQFFWYKRYVGWSELLTIAGLCEELSYPWRDLFTPQQVGYIEQRVMSAKVLDFWFEKNDSKEHAQADQK</sequence>
<protein>
    <submittedName>
        <fullName evidence="1">Uncharacterized protein</fullName>
    </submittedName>
</protein>
<dbReference type="AlphaFoldDB" id="A0A1B1MXE6"/>
<reference evidence="1 2" key="1">
    <citation type="submission" date="2016-01" db="EMBL/GenBank/DDBJ databases">
        <title>Complete Genome Sequence of Paenibacillus yonginensis DCY84, a novel Plant Growth-Promoting Bacteria with Elicitation of Induced Systemic Resistance.</title>
        <authorList>
            <person name="Kim Y.J."/>
            <person name="Yang D.C."/>
            <person name="Sukweenadhi J."/>
        </authorList>
    </citation>
    <scope>NUCLEOTIDE SEQUENCE [LARGE SCALE GENOMIC DNA]</scope>
    <source>
        <strain evidence="1 2">DCY84</strain>
    </source>
</reference>
<dbReference type="STRING" id="1462996.AWM70_04150"/>
<proteinExistence type="predicted"/>
<evidence type="ECO:0000313" key="2">
    <source>
        <dbReference type="Proteomes" id="UP000092573"/>
    </source>
</evidence>
<gene>
    <name evidence="1" type="ORF">AWM70_04150</name>
</gene>
<dbReference type="RefSeq" id="WP_068694472.1">
    <property type="nucleotide sequence ID" value="NZ_CP014167.1"/>
</dbReference>
<dbReference type="Proteomes" id="UP000092573">
    <property type="component" value="Chromosome"/>
</dbReference>
<name>A0A1B1MXE6_9BACL</name>
<organism evidence="1 2">
    <name type="scientific">Paenibacillus yonginensis</name>
    <dbReference type="NCBI Taxonomy" id="1462996"/>
    <lineage>
        <taxon>Bacteria</taxon>
        <taxon>Bacillati</taxon>
        <taxon>Bacillota</taxon>
        <taxon>Bacilli</taxon>
        <taxon>Bacillales</taxon>
        <taxon>Paenibacillaceae</taxon>
        <taxon>Paenibacillus</taxon>
    </lineage>
</organism>
<dbReference type="EMBL" id="CP014167">
    <property type="protein sequence ID" value="ANS73862.1"/>
    <property type="molecule type" value="Genomic_DNA"/>
</dbReference>
<accession>A0A1B1MXE6</accession>
<evidence type="ECO:0000313" key="1">
    <source>
        <dbReference type="EMBL" id="ANS73862.1"/>
    </source>
</evidence>
<keyword evidence="2" id="KW-1185">Reference proteome</keyword>